<evidence type="ECO:0000313" key="1">
    <source>
        <dbReference type="EMBL" id="ESA03491.1"/>
    </source>
</evidence>
<accession>U9TJJ2</accession>
<dbReference type="EMBL" id="KI294984">
    <property type="protein sequence ID" value="ESA03491.1"/>
    <property type="molecule type" value="Genomic_DNA"/>
</dbReference>
<name>U9TJJ2_RHIID</name>
<dbReference type="AlphaFoldDB" id="U9TJJ2"/>
<feature type="non-terminal residue" evidence="1">
    <location>
        <position position="1"/>
    </location>
</feature>
<sequence length="88" mass="9873">LDSQIPLVRTSSKLIVNHLPIAKAIGPTFTRLHPKTASRFHRPSNQGPISPILRANPFPKVTDLFCRLPLPTLFYQLEAVHLGDLLRL</sequence>
<proteinExistence type="predicted"/>
<dbReference type="PANTHER" id="PTHR34141">
    <property type="match status" value="1"/>
</dbReference>
<gene>
    <name evidence="1" type="ORF">GLOINDRAFT_67222</name>
</gene>
<dbReference type="VEuPathDB" id="FungiDB:RhiirFUN_008472"/>
<dbReference type="HOGENOM" id="CLU_181940_0_0_1"/>
<reference evidence="1" key="1">
    <citation type="submission" date="2013-07" db="EMBL/GenBank/DDBJ databases">
        <title>The genome of an arbuscular mycorrhizal fungus provides insights into the evolution of the oldest plant symbiosis.</title>
        <authorList>
            <consortium name="DOE Joint Genome Institute"/>
            <person name="Tisserant E."/>
            <person name="Malbreil M."/>
            <person name="Kuo A."/>
            <person name="Kohler A."/>
            <person name="Symeonidi A."/>
            <person name="Balestrini R."/>
            <person name="Charron P."/>
            <person name="Duensing N."/>
            <person name="Frei-dit-Frey N."/>
            <person name="Gianinazzi-Pearson V."/>
            <person name="Gilbert B."/>
            <person name="Handa Y."/>
            <person name="Hijri M."/>
            <person name="Kaul R."/>
            <person name="Kawaguchi M."/>
            <person name="Krajinski F."/>
            <person name="Lammers P."/>
            <person name="Lapierre D."/>
            <person name="Masclaux F.G."/>
            <person name="Murat C."/>
            <person name="Morin E."/>
            <person name="Ndikumana S."/>
            <person name="Pagni M."/>
            <person name="Petitpierre D."/>
            <person name="Requena N."/>
            <person name="Rosikiewicz P."/>
            <person name="Riley R."/>
            <person name="Saito K."/>
            <person name="San Clemente H."/>
            <person name="Shapiro H."/>
            <person name="van Tuinen D."/>
            <person name="Becard G."/>
            <person name="Bonfante P."/>
            <person name="Paszkowski U."/>
            <person name="Shachar-Hill Y."/>
            <person name="Young J.P."/>
            <person name="Sanders I.R."/>
            <person name="Henrissat B."/>
            <person name="Rensing S.A."/>
            <person name="Grigoriev I.V."/>
            <person name="Corradi N."/>
            <person name="Roux C."/>
            <person name="Martin F."/>
        </authorList>
    </citation>
    <scope>NUCLEOTIDE SEQUENCE</scope>
    <source>
        <strain evidence="1">DAOM 197198</strain>
    </source>
</reference>
<dbReference type="PANTHER" id="PTHR34141:SF1">
    <property type="match status" value="1"/>
</dbReference>
<organism evidence="1">
    <name type="scientific">Rhizophagus irregularis (strain DAOM 181602 / DAOM 197198 / MUCL 43194)</name>
    <name type="common">Arbuscular mycorrhizal fungus</name>
    <name type="synonym">Glomus intraradices</name>
    <dbReference type="NCBI Taxonomy" id="747089"/>
    <lineage>
        <taxon>Eukaryota</taxon>
        <taxon>Fungi</taxon>
        <taxon>Fungi incertae sedis</taxon>
        <taxon>Mucoromycota</taxon>
        <taxon>Glomeromycotina</taxon>
        <taxon>Glomeromycetes</taxon>
        <taxon>Glomerales</taxon>
        <taxon>Glomeraceae</taxon>
        <taxon>Rhizophagus</taxon>
    </lineage>
</organism>
<protein>
    <submittedName>
        <fullName evidence="1">Uncharacterized protein</fullName>
    </submittedName>
</protein>
<dbReference type="eggNOG" id="ENOG502S719">
    <property type="taxonomic scope" value="Eukaryota"/>
</dbReference>